<dbReference type="Pfam" id="PF01494">
    <property type="entry name" value="FAD_binding_3"/>
    <property type="match status" value="1"/>
</dbReference>
<feature type="domain" description="FAD-binding" evidence="2">
    <location>
        <begin position="3"/>
        <end position="335"/>
    </location>
</feature>
<dbReference type="GO" id="GO:0019622">
    <property type="term" value="P:3-(3-hydroxy)phenylpropionate catabolic process"/>
    <property type="evidence" value="ECO:0007669"/>
    <property type="project" value="TreeGrafter"/>
</dbReference>
<reference evidence="3" key="1">
    <citation type="submission" date="2021-01" db="EMBL/GenBank/DDBJ databases">
        <title>Whole genome shotgun sequence of Virgisporangium aurantiacum NBRC 16421.</title>
        <authorList>
            <person name="Komaki H."/>
            <person name="Tamura T."/>
        </authorList>
    </citation>
    <scope>NUCLEOTIDE SEQUENCE</scope>
    <source>
        <strain evidence="3">NBRC 16421</strain>
    </source>
</reference>
<dbReference type="PRINTS" id="PR00420">
    <property type="entry name" value="RNGMNOXGNASE"/>
</dbReference>
<dbReference type="InterPro" id="IPR050631">
    <property type="entry name" value="PheA/TfdB_FAD_monoxygenase"/>
</dbReference>
<gene>
    <name evidence="3" type="primary">mhpA_1</name>
    <name evidence="3" type="ORF">Vau01_044530</name>
</gene>
<keyword evidence="4" id="KW-1185">Reference proteome</keyword>
<dbReference type="AlphaFoldDB" id="A0A8J4E2E0"/>
<dbReference type="RefSeq" id="WP_203995922.1">
    <property type="nucleotide sequence ID" value="NZ_BOPG01000027.1"/>
</dbReference>
<dbReference type="InterPro" id="IPR002938">
    <property type="entry name" value="FAD-bd"/>
</dbReference>
<sequence length="532" mass="57824">MTVDVLVVGAGPTGLTAANLLGRYGIRTLVVERNPSTSTDAKAISLDDESMRTLQMAGWDEAVYAIVLPGTGTRYFGAGGRPLLHARGGRPYRLGHPVKSAFAQPDLERTLVAGLARFPHVSVRFGAEVTGITQDADGVDVSLAGGDRVRARYVLGCDGGQSAVRQLLGVPMLGRSFDQVWLVADTLDDPHDQRYAMHHGDPRRPHVIVPGRDGRCRYEFLLSPGEGRVGEAPDLALVRRLVRPYRELRPGQLERAVTYRFHALVAARWRDGRCLLLGDAAHMMPPFAGQGLNSGVRDAANLCWKLADVLGRRAGATLLDSYETERRPHAEAMVALSVRLGEVVMTTSRRRAAVRDLAVRLAMRVPPARRFLEQMRYWPVGRFRDGYLVAAPTGPGRGFVGAPLPQPLVLLPGSHRPTRLDRVLGDGGALLGIDVDDKAWSTVDGQDHARVAVVLDDRRPAEHADRVTVADTDGALQQQFAALRGHFVLVRPDRVVAAVFRPDAASAVLDELRRRRAPGAPASAPAAERVTR</sequence>
<name>A0A8J4E2E0_9ACTN</name>
<dbReference type="InterPro" id="IPR036188">
    <property type="entry name" value="FAD/NAD-bd_sf"/>
</dbReference>
<dbReference type="Gene3D" id="3.50.50.60">
    <property type="entry name" value="FAD/NAD(P)-binding domain"/>
    <property type="match status" value="1"/>
</dbReference>
<comment type="caution">
    <text evidence="3">The sequence shown here is derived from an EMBL/GenBank/DDBJ whole genome shotgun (WGS) entry which is preliminary data.</text>
</comment>
<proteinExistence type="predicted"/>
<dbReference type="PANTHER" id="PTHR43476:SF3">
    <property type="entry name" value="FAD-BINDING MONOOXYGENASE"/>
    <property type="match status" value="1"/>
</dbReference>
<protein>
    <submittedName>
        <fullName evidence="3">3-(3-hydroxy-phenyl)propionate/3-hydroxycinnamic acid hydroxylase</fullName>
    </submittedName>
</protein>
<evidence type="ECO:0000313" key="3">
    <source>
        <dbReference type="EMBL" id="GIJ56937.1"/>
    </source>
</evidence>
<evidence type="ECO:0000256" key="1">
    <source>
        <dbReference type="ARBA" id="ARBA00023002"/>
    </source>
</evidence>
<dbReference type="Gene3D" id="3.30.70.2450">
    <property type="match status" value="1"/>
</dbReference>
<evidence type="ECO:0000259" key="2">
    <source>
        <dbReference type="Pfam" id="PF01494"/>
    </source>
</evidence>
<dbReference type="NCBIfam" id="NF004829">
    <property type="entry name" value="PRK06183.1-3"/>
    <property type="match status" value="1"/>
</dbReference>
<dbReference type="SUPFAM" id="SSF51905">
    <property type="entry name" value="FAD/NAD(P)-binding domain"/>
    <property type="match status" value="1"/>
</dbReference>
<dbReference type="EMBL" id="BOPG01000027">
    <property type="protein sequence ID" value="GIJ56937.1"/>
    <property type="molecule type" value="Genomic_DNA"/>
</dbReference>
<dbReference type="Proteomes" id="UP000612585">
    <property type="component" value="Unassembled WGS sequence"/>
</dbReference>
<accession>A0A8J4E2E0</accession>
<keyword evidence="1" id="KW-0560">Oxidoreductase</keyword>
<dbReference type="GO" id="GO:0071949">
    <property type="term" value="F:FAD binding"/>
    <property type="evidence" value="ECO:0007669"/>
    <property type="project" value="InterPro"/>
</dbReference>
<dbReference type="GO" id="GO:0008688">
    <property type="term" value="F:3-(3-hydroxyphenyl)propionate hydroxylase activity"/>
    <property type="evidence" value="ECO:0007669"/>
    <property type="project" value="TreeGrafter"/>
</dbReference>
<organism evidence="3 4">
    <name type="scientific">Virgisporangium aurantiacum</name>
    <dbReference type="NCBI Taxonomy" id="175570"/>
    <lineage>
        <taxon>Bacteria</taxon>
        <taxon>Bacillati</taxon>
        <taxon>Actinomycetota</taxon>
        <taxon>Actinomycetes</taxon>
        <taxon>Micromonosporales</taxon>
        <taxon>Micromonosporaceae</taxon>
        <taxon>Virgisporangium</taxon>
    </lineage>
</organism>
<dbReference type="PANTHER" id="PTHR43476">
    <property type="entry name" value="3-(3-HYDROXY-PHENYL)PROPIONATE/3-HYDROXYCINNAMIC ACID HYDROXYLASE"/>
    <property type="match status" value="1"/>
</dbReference>
<evidence type="ECO:0000313" key="4">
    <source>
        <dbReference type="Proteomes" id="UP000612585"/>
    </source>
</evidence>